<dbReference type="GO" id="GO:0005198">
    <property type="term" value="F:structural molecule activity"/>
    <property type="evidence" value="ECO:0007669"/>
    <property type="project" value="InterPro"/>
</dbReference>
<dbReference type="OrthoDB" id="9770450at2"/>
<sequence length="468" mass="50302">MLKHAFQKIANMFTRSYDGAGGGRRWRGRGEMAAPLSVMSAARGPLMRRARYLVANNALAASGAEAWVSGLVGTGIKPQSAHPDPAIRSKLNLAFELWTDAADADGVSDFYFLQATIARRLVVDGEAFAVLGIADGRLNIRLIDADQVDPSLNRELGDGRRIVQGIEFDSAGRRVAYHILPERPGAPFAVLPLTPLRVPAEDVIHVFKPEIAGQVRGLSWFAPVVLRLSDLDAWRDAQLMRQKIAALLTGFVTSPTGTPSQFGDGSQAPPTITEGLEPGTLKVLAPGEDVKFSTPAGIGVEVIDFAKITEREIAVGLGLPAWILTGDLSQANYGSQRGGLVEYRRRIEALQHGVLSFQLIRPVWRRWATLEILSGRASGTVEAALPMKAITPRQPWIDPAKDVRAEIEAIEAGLMSRREAVTARGLDIEALDSEIAADNARAAGLGLDFTSTTKPNSTDAASVDPQQA</sequence>
<name>A0A323UK42_RHOPL</name>
<gene>
    <name evidence="2" type="ORF">DNX69_07665</name>
</gene>
<dbReference type="AlphaFoldDB" id="A0A323UK42"/>
<accession>A0A323UK42</accession>
<protein>
    <submittedName>
        <fullName evidence="2">Phage portal protein</fullName>
    </submittedName>
</protein>
<evidence type="ECO:0000313" key="3">
    <source>
        <dbReference type="Proteomes" id="UP000248134"/>
    </source>
</evidence>
<feature type="compositionally biased region" description="Polar residues" evidence="1">
    <location>
        <begin position="449"/>
        <end position="468"/>
    </location>
</feature>
<proteinExistence type="predicted"/>
<evidence type="ECO:0000256" key="1">
    <source>
        <dbReference type="SAM" id="MobiDB-lite"/>
    </source>
</evidence>
<dbReference type="EMBL" id="QKQS01000012">
    <property type="protein sequence ID" value="PZA12759.1"/>
    <property type="molecule type" value="Genomic_DNA"/>
</dbReference>
<reference evidence="2 3" key="1">
    <citation type="submission" date="2018-06" db="EMBL/GenBank/DDBJ databases">
        <title>Draft Whole-Genome Sequence of the purple photosynthetic bacterium Rhodospeudomonas palustris XCP.</title>
        <authorList>
            <person name="Rayyan A."/>
            <person name="Meyer T.E."/>
            <person name="Kyndt J.A."/>
        </authorList>
    </citation>
    <scope>NUCLEOTIDE SEQUENCE [LARGE SCALE GENOMIC DNA]</scope>
    <source>
        <strain evidence="2 3">XCP</strain>
    </source>
</reference>
<comment type="caution">
    <text evidence="2">The sequence shown here is derived from an EMBL/GenBank/DDBJ whole genome shotgun (WGS) entry which is preliminary data.</text>
</comment>
<feature type="region of interest" description="Disordered" evidence="1">
    <location>
        <begin position="447"/>
        <end position="468"/>
    </location>
</feature>
<dbReference type="GO" id="GO:0019068">
    <property type="term" value="P:virion assembly"/>
    <property type="evidence" value="ECO:0007669"/>
    <property type="project" value="InterPro"/>
</dbReference>
<evidence type="ECO:0000313" key="2">
    <source>
        <dbReference type="EMBL" id="PZA12759.1"/>
    </source>
</evidence>
<organism evidence="2 3">
    <name type="scientific">Rhodopseudomonas palustris</name>
    <dbReference type="NCBI Taxonomy" id="1076"/>
    <lineage>
        <taxon>Bacteria</taxon>
        <taxon>Pseudomonadati</taxon>
        <taxon>Pseudomonadota</taxon>
        <taxon>Alphaproteobacteria</taxon>
        <taxon>Hyphomicrobiales</taxon>
        <taxon>Nitrobacteraceae</taxon>
        <taxon>Rhodopseudomonas</taxon>
    </lineage>
</organism>
<dbReference type="Pfam" id="PF05136">
    <property type="entry name" value="Phage_portal_2"/>
    <property type="match status" value="1"/>
</dbReference>
<dbReference type="NCBIfam" id="TIGR01539">
    <property type="entry name" value="portal_lambda"/>
    <property type="match status" value="1"/>
</dbReference>
<dbReference type="InterPro" id="IPR006429">
    <property type="entry name" value="Phage_lambda_portal"/>
</dbReference>
<dbReference type="Proteomes" id="UP000248134">
    <property type="component" value="Unassembled WGS sequence"/>
</dbReference>